<feature type="compositionally biased region" description="Basic residues" evidence="1">
    <location>
        <begin position="1"/>
        <end position="14"/>
    </location>
</feature>
<evidence type="ECO:0000256" key="1">
    <source>
        <dbReference type="SAM" id="MobiDB-lite"/>
    </source>
</evidence>
<proteinExistence type="predicted"/>
<protein>
    <submittedName>
        <fullName evidence="2">Uncharacterized protein</fullName>
    </submittedName>
</protein>
<sequence>MNKTKPVVKQKRKKLEVVDVKDKKNDISMKTSMKTKKQRKTDDPDMETVDNPTSSPQASTTKKEEHKNCNRRIKKIKTHHQAVNKDFKVGDYVIVKYWNKLYPGVIQQLKNREYEISAMAKTEKTRWKWPTPPDKIWYKEEDIIKKIPVPKAHITPGVFTADV</sequence>
<feature type="compositionally biased region" description="Basic and acidic residues" evidence="1">
    <location>
        <begin position="15"/>
        <end position="27"/>
    </location>
</feature>
<organism evidence="2 3">
    <name type="scientific">Popillia japonica</name>
    <name type="common">Japanese beetle</name>
    <dbReference type="NCBI Taxonomy" id="7064"/>
    <lineage>
        <taxon>Eukaryota</taxon>
        <taxon>Metazoa</taxon>
        <taxon>Ecdysozoa</taxon>
        <taxon>Arthropoda</taxon>
        <taxon>Hexapoda</taxon>
        <taxon>Insecta</taxon>
        <taxon>Pterygota</taxon>
        <taxon>Neoptera</taxon>
        <taxon>Endopterygota</taxon>
        <taxon>Coleoptera</taxon>
        <taxon>Polyphaga</taxon>
        <taxon>Scarabaeiformia</taxon>
        <taxon>Scarabaeidae</taxon>
        <taxon>Rutelinae</taxon>
        <taxon>Popillia</taxon>
    </lineage>
</organism>
<keyword evidence="3" id="KW-1185">Reference proteome</keyword>
<feature type="compositionally biased region" description="Polar residues" evidence="1">
    <location>
        <begin position="50"/>
        <end position="60"/>
    </location>
</feature>
<feature type="region of interest" description="Disordered" evidence="1">
    <location>
        <begin position="1"/>
        <end position="70"/>
    </location>
</feature>
<accession>A0AAW1HFV7</accession>
<gene>
    <name evidence="2" type="ORF">QE152_g40577</name>
</gene>
<dbReference type="Proteomes" id="UP001458880">
    <property type="component" value="Unassembled WGS sequence"/>
</dbReference>
<dbReference type="AlphaFoldDB" id="A0AAW1HFV7"/>
<reference evidence="2 3" key="1">
    <citation type="journal article" date="2024" name="BMC Genomics">
        <title>De novo assembly and annotation of Popillia japonica's genome with initial clues to its potential as an invasive pest.</title>
        <authorList>
            <person name="Cucini C."/>
            <person name="Boschi S."/>
            <person name="Funari R."/>
            <person name="Cardaioli E."/>
            <person name="Iannotti N."/>
            <person name="Marturano G."/>
            <person name="Paoli F."/>
            <person name="Bruttini M."/>
            <person name="Carapelli A."/>
            <person name="Frati F."/>
            <person name="Nardi F."/>
        </authorList>
    </citation>
    <scope>NUCLEOTIDE SEQUENCE [LARGE SCALE GENOMIC DNA]</scope>
    <source>
        <strain evidence="2">DMR45628</strain>
    </source>
</reference>
<name>A0AAW1HFV7_POPJA</name>
<evidence type="ECO:0000313" key="2">
    <source>
        <dbReference type="EMBL" id="KAK9675187.1"/>
    </source>
</evidence>
<evidence type="ECO:0000313" key="3">
    <source>
        <dbReference type="Proteomes" id="UP001458880"/>
    </source>
</evidence>
<comment type="caution">
    <text evidence="2">The sequence shown here is derived from an EMBL/GenBank/DDBJ whole genome shotgun (WGS) entry which is preliminary data.</text>
</comment>
<dbReference type="EMBL" id="JASPKY010001227">
    <property type="protein sequence ID" value="KAK9675187.1"/>
    <property type="molecule type" value="Genomic_DNA"/>
</dbReference>